<comment type="caution">
    <text evidence="3">The sequence shown here is derived from an EMBL/GenBank/DDBJ whole genome shotgun (WGS) entry which is preliminary data.</text>
</comment>
<organism evidence="3 4">
    <name type="scientific">Ephemerocybe angulata</name>
    <dbReference type="NCBI Taxonomy" id="980116"/>
    <lineage>
        <taxon>Eukaryota</taxon>
        <taxon>Fungi</taxon>
        <taxon>Dikarya</taxon>
        <taxon>Basidiomycota</taxon>
        <taxon>Agaricomycotina</taxon>
        <taxon>Agaricomycetes</taxon>
        <taxon>Agaricomycetidae</taxon>
        <taxon>Agaricales</taxon>
        <taxon>Agaricineae</taxon>
        <taxon>Psathyrellaceae</taxon>
        <taxon>Ephemerocybe</taxon>
    </lineage>
</organism>
<dbReference type="OrthoDB" id="3191568at2759"/>
<gene>
    <name evidence="3" type="ORF">DFP72DRAFT_1134406</name>
</gene>
<reference evidence="3 4" key="1">
    <citation type="submission" date="2020-07" db="EMBL/GenBank/DDBJ databases">
        <title>Comparative genomics of pyrophilous fungi reveals a link between fire events and developmental genes.</title>
        <authorList>
            <consortium name="DOE Joint Genome Institute"/>
            <person name="Steindorff A.S."/>
            <person name="Carver A."/>
            <person name="Calhoun S."/>
            <person name="Stillman K."/>
            <person name="Liu H."/>
            <person name="Lipzen A."/>
            <person name="Pangilinan J."/>
            <person name="Labutti K."/>
            <person name="Bruns T.D."/>
            <person name="Grigoriev I.V."/>
        </authorList>
    </citation>
    <scope>NUCLEOTIDE SEQUENCE [LARGE SCALE GENOMIC DNA]</scope>
    <source>
        <strain evidence="3 4">CBS 144469</strain>
    </source>
</reference>
<name>A0A8H6HTD0_9AGAR</name>
<dbReference type="AlphaFoldDB" id="A0A8H6HTD0"/>
<evidence type="ECO:0000313" key="3">
    <source>
        <dbReference type="EMBL" id="KAF6752032.1"/>
    </source>
</evidence>
<dbReference type="InterPro" id="IPR046528">
    <property type="entry name" value="DUF6593"/>
</dbReference>
<feature type="domain" description="DUF6593" evidence="2">
    <location>
        <begin position="55"/>
        <end position="170"/>
    </location>
</feature>
<feature type="region of interest" description="Disordered" evidence="1">
    <location>
        <begin position="1"/>
        <end position="22"/>
    </location>
</feature>
<evidence type="ECO:0000256" key="1">
    <source>
        <dbReference type="SAM" id="MobiDB-lite"/>
    </source>
</evidence>
<evidence type="ECO:0000313" key="4">
    <source>
        <dbReference type="Proteomes" id="UP000521943"/>
    </source>
</evidence>
<dbReference type="EMBL" id="JACGCI010000046">
    <property type="protein sequence ID" value="KAF6752032.1"/>
    <property type="molecule type" value="Genomic_DNA"/>
</dbReference>
<evidence type="ECO:0000259" key="2">
    <source>
        <dbReference type="Pfam" id="PF20236"/>
    </source>
</evidence>
<keyword evidence="4" id="KW-1185">Reference proteome</keyword>
<proteinExistence type="predicted"/>
<accession>A0A8H6HTD0</accession>
<dbReference type="Pfam" id="PF20236">
    <property type="entry name" value="DUF6593"/>
    <property type="match status" value="1"/>
</dbReference>
<sequence length="201" mass="22571">MYTNFNPFQSWTQGSSGQTAPSQWENSIPTIFGALPYPYDPSVMTSYFFTAFNPNIFNCNVVGPKNQPHYRIVTDNTMPGYTAVQDAAGKNVALIEWKKLPAIEIRGMVPKQHVMTWLRLSSNRDSRAMEVRGVKYFWVPRDKTINLYAASSTHTPTFMARINRANGAIVLEIAPEAMHAGLLESTITACFLLQCGRNIDQ</sequence>
<protein>
    <recommendedName>
        <fullName evidence="2">DUF6593 domain-containing protein</fullName>
    </recommendedName>
</protein>
<dbReference type="Proteomes" id="UP000521943">
    <property type="component" value="Unassembled WGS sequence"/>
</dbReference>